<sequence>MSREEDLGLEDMEVKDIPIEDGEKQFDVIDKGLALCDCVFSCRSQGCCLMPVAAVILAGQNIRSFDCVMIKVPFKEISQPTPTPVELVDSSGVLFLILDMVRKNTGLTKMNSLLAYKNLDDVSINLEVLKHCATVLFLGNKRGFMADQSLESIQPVDLSKHS</sequence>
<accession>A0AAD5C3Q9</accession>
<evidence type="ECO:0000313" key="1">
    <source>
        <dbReference type="EMBL" id="KAI7734582.1"/>
    </source>
</evidence>
<dbReference type="Proteomes" id="UP001206925">
    <property type="component" value="Unassembled WGS sequence"/>
</dbReference>
<keyword evidence="2" id="KW-1185">Reference proteome</keyword>
<organism evidence="1 2">
    <name type="scientific">Ambrosia artemisiifolia</name>
    <name type="common">Common ragweed</name>
    <dbReference type="NCBI Taxonomy" id="4212"/>
    <lineage>
        <taxon>Eukaryota</taxon>
        <taxon>Viridiplantae</taxon>
        <taxon>Streptophyta</taxon>
        <taxon>Embryophyta</taxon>
        <taxon>Tracheophyta</taxon>
        <taxon>Spermatophyta</taxon>
        <taxon>Magnoliopsida</taxon>
        <taxon>eudicotyledons</taxon>
        <taxon>Gunneridae</taxon>
        <taxon>Pentapetalae</taxon>
        <taxon>asterids</taxon>
        <taxon>campanulids</taxon>
        <taxon>Asterales</taxon>
        <taxon>Asteraceae</taxon>
        <taxon>Asteroideae</taxon>
        <taxon>Heliantheae alliance</taxon>
        <taxon>Heliantheae</taxon>
        <taxon>Ambrosia</taxon>
    </lineage>
</organism>
<protein>
    <submittedName>
        <fullName evidence="1">Uncharacterized protein</fullName>
    </submittedName>
</protein>
<reference evidence="1" key="1">
    <citation type="submission" date="2022-06" db="EMBL/GenBank/DDBJ databases">
        <title>Uncovering the hologenomic basis of an extraordinary plant invasion.</title>
        <authorList>
            <person name="Bieker V.C."/>
            <person name="Martin M.D."/>
            <person name="Gilbert T."/>
            <person name="Hodgins K."/>
            <person name="Battlay P."/>
            <person name="Petersen B."/>
            <person name="Wilson J."/>
        </authorList>
    </citation>
    <scope>NUCLEOTIDE SEQUENCE</scope>
    <source>
        <strain evidence="1">AA19_3_7</strain>
        <tissue evidence="1">Leaf</tissue>
    </source>
</reference>
<dbReference type="AlphaFoldDB" id="A0AAD5C3Q9"/>
<gene>
    <name evidence="1" type="ORF">M8C21_009834</name>
</gene>
<proteinExistence type="predicted"/>
<dbReference type="EMBL" id="JAMZMK010009690">
    <property type="protein sequence ID" value="KAI7734582.1"/>
    <property type="molecule type" value="Genomic_DNA"/>
</dbReference>
<evidence type="ECO:0000313" key="2">
    <source>
        <dbReference type="Proteomes" id="UP001206925"/>
    </source>
</evidence>
<name>A0AAD5C3Q9_AMBAR</name>
<comment type="caution">
    <text evidence="1">The sequence shown here is derived from an EMBL/GenBank/DDBJ whole genome shotgun (WGS) entry which is preliminary data.</text>
</comment>